<feature type="compositionally biased region" description="Low complexity" evidence="1">
    <location>
        <begin position="405"/>
        <end position="427"/>
    </location>
</feature>
<evidence type="ECO:0000313" key="2">
    <source>
        <dbReference type="EMBL" id="CDS11078.1"/>
    </source>
</evidence>
<name>A0A077WVR0_9FUNG</name>
<organism evidence="2">
    <name type="scientific">Lichtheimia ramosa</name>
    <dbReference type="NCBI Taxonomy" id="688394"/>
    <lineage>
        <taxon>Eukaryota</taxon>
        <taxon>Fungi</taxon>
        <taxon>Fungi incertae sedis</taxon>
        <taxon>Mucoromycota</taxon>
        <taxon>Mucoromycotina</taxon>
        <taxon>Mucoromycetes</taxon>
        <taxon>Mucorales</taxon>
        <taxon>Lichtheimiaceae</taxon>
        <taxon>Lichtheimia</taxon>
    </lineage>
</organism>
<feature type="compositionally biased region" description="Low complexity" evidence="1">
    <location>
        <begin position="292"/>
        <end position="306"/>
    </location>
</feature>
<feature type="region of interest" description="Disordered" evidence="1">
    <location>
        <begin position="1"/>
        <end position="62"/>
    </location>
</feature>
<feature type="compositionally biased region" description="Polar residues" evidence="1">
    <location>
        <begin position="120"/>
        <end position="129"/>
    </location>
</feature>
<dbReference type="EMBL" id="LK023346">
    <property type="protein sequence ID" value="CDS11078.1"/>
    <property type="molecule type" value="Genomic_DNA"/>
</dbReference>
<reference evidence="2" key="1">
    <citation type="journal article" date="2014" name="Genome Announc.">
        <title>De novo whole-genome sequence and genome annotation of Lichtheimia ramosa.</title>
        <authorList>
            <person name="Linde J."/>
            <person name="Schwartze V."/>
            <person name="Binder U."/>
            <person name="Lass-Florl C."/>
            <person name="Voigt K."/>
            <person name="Horn F."/>
        </authorList>
    </citation>
    <scope>NUCLEOTIDE SEQUENCE</scope>
    <source>
        <strain evidence="2">JMRC FSU:6197</strain>
    </source>
</reference>
<dbReference type="OrthoDB" id="2290647at2759"/>
<feature type="compositionally biased region" description="Low complexity" evidence="1">
    <location>
        <begin position="233"/>
        <end position="266"/>
    </location>
</feature>
<sequence>MNGLGSPTQDHVEEDNVQGWLMSVPGYRQQHASTLVDADNNSIPVERQPLKPGRPASIASVSSTDSINLDELIKNNYTEKVDDETDLPNLAGLDLDDSTDDFWKMDHTLANFVPKKQAEQKTSTSNDLLNGSFDELAGMSTNDDELMNWSPEDDHLETLSNASYTSSKTVQGRLRTPSALSSSQYSASSPEQKLGRQRSSSLSSENSLTSQSTVTTGGVNNSQYARYGMTPVLHPSESTTSNSSRSHSRLSNYSAGSSQASSNTSALPRPRASSRNGGGSSYNTGRRMSDKSSSGEPLRSSSRIGTRSGGSSGMIPGNSTASRLAKRATHVPLPSSRSVSKPQVVTSSRSTGLSSASRPGSRIGGGLRSSHIPAPPSASRNNNTTTSSDRARSPTLGYRPHSPFSSGNSTSSSRIGITRATRSPTPTSGGGGTTRTSIFGMDSSRRSTKEPDASRIARPPSAAGGSRKSTGLRPPSALKLPGRR</sequence>
<gene>
    <name evidence="2" type="ORF">LRAMOSA03342</name>
</gene>
<feature type="compositionally biased region" description="Low complexity" evidence="1">
    <location>
        <begin position="346"/>
        <end position="358"/>
    </location>
</feature>
<feature type="compositionally biased region" description="Low complexity" evidence="1">
    <location>
        <begin position="197"/>
        <end position="213"/>
    </location>
</feature>
<feature type="compositionally biased region" description="Low complexity" evidence="1">
    <location>
        <begin position="178"/>
        <end position="189"/>
    </location>
</feature>
<feature type="compositionally biased region" description="Low complexity" evidence="1">
    <location>
        <begin position="377"/>
        <end position="388"/>
    </location>
</feature>
<feature type="region of interest" description="Disordered" evidence="1">
    <location>
        <begin position="116"/>
        <end position="484"/>
    </location>
</feature>
<dbReference type="AlphaFoldDB" id="A0A077WVR0"/>
<feature type="compositionally biased region" description="Polar residues" evidence="1">
    <location>
        <begin position="214"/>
        <end position="224"/>
    </location>
</feature>
<feature type="compositionally biased region" description="Basic and acidic residues" evidence="1">
    <location>
        <begin position="443"/>
        <end position="455"/>
    </location>
</feature>
<evidence type="ECO:0000256" key="1">
    <source>
        <dbReference type="SAM" id="MobiDB-lite"/>
    </source>
</evidence>
<proteinExistence type="predicted"/>
<protein>
    <submittedName>
        <fullName evidence="2">Uncharacterized protein</fullName>
    </submittedName>
</protein>
<feature type="compositionally biased region" description="Polar residues" evidence="1">
    <location>
        <begin position="158"/>
        <end position="170"/>
    </location>
</feature>
<feature type="compositionally biased region" description="Polar residues" evidence="1">
    <location>
        <begin position="335"/>
        <end position="345"/>
    </location>
</feature>
<accession>A0A077WVR0</accession>